<dbReference type="Pfam" id="PF18406">
    <property type="entry name" value="DUF1281_C"/>
    <property type="match status" value="1"/>
</dbReference>
<dbReference type="InterPro" id="IPR041329">
    <property type="entry name" value="YubB_C"/>
</dbReference>
<name>A0A0J7J287_9FLAO</name>
<dbReference type="Proteomes" id="UP000035900">
    <property type="component" value="Unassembled WGS sequence"/>
</dbReference>
<accession>A0A0J7J287</accession>
<organism evidence="2 3">
    <name type="scientific">Chryseobacterium koreense CCUG 49689</name>
    <dbReference type="NCBI Taxonomy" id="1304281"/>
    <lineage>
        <taxon>Bacteria</taxon>
        <taxon>Pseudomonadati</taxon>
        <taxon>Bacteroidota</taxon>
        <taxon>Flavobacteriia</taxon>
        <taxon>Flavobacteriales</taxon>
        <taxon>Weeksellaceae</taxon>
        <taxon>Chryseobacterium group</taxon>
        <taxon>Chryseobacterium</taxon>
    </lineage>
</organism>
<dbReference type="EMBL" id="LFNG01000004">
    <property type="protein sequence ID" value="KMQ72144.1"/>
    <property type="molecule type" value="Genomic_DNA"/>
</dbReference>
<dbReference type="RefSeq" id="WP_002995973.1">
    <property type="nucleotide sequence ID" value="NZ_LFNG01000004.1"/>
</dbReference>
<evidence type="ECO:0000259" key="1">
    <source>
        <dbReference type="Pfam" id="PF18406"/>
    </source>
</evidence>
<protein>
    <recommendedName>
        <fullName evidence="1">YubB ferredoxin-like domain-containing protein</fullName>
    </recommendedName>
</protein>
<dbReference type="AlphaFoldDB" id="A0A0J7J287"/>
<sequence length="162" mass="19199">MPNWCNNTVVFEGKPEAIEQVTQLFKSMAERERKENCGQLPDFIDDSNGGYFFEVYESDTGIFNYQTKWSPNAEAVKQIAEHYNIDFQLDYEELGCLVYGRTMFSDKLLIDIYLEDEDFDSYELDKETDTYHFEGKEYDSEWEILDTLLERKIENQLNTIKI</sequence>
<evidence type="ECO:0000313" key="2">
    <source>
        <dbReference type="EMBL" id="KMQ72144.1"/>
    </source>
</evidence>
<proteinExistence type="predicted"/>
<keyword evidence="3" id="KW-1185">Reference proteome</keyword>
<dbReference type="OrthoDB" id="1248468at2"/>
<evidence type="ECO:0000313" key="3">
    <source>
        <dbReference type="Proteomes" id="UP000035900"/>
    </source>
</evidence>
<feature type="domain" description="YubB ferredoxin-like" evidence="1">
    <location>
        <begin position="50"/>
        <end position="134"/>
    </location>
</feature>
<dbReference type="PATRIC" id="fig|1304281.5.peg.820"/>
<dbReference type="STRING" id="1304281.ACM44_03805"/>
<comment type="caution">
    <text evidence="2">The sequence shown here is derived from an EMBL/GenBank/DDBJ whole genome shotgun (WGS) entry which is preliminary data.</text>
</comment>
<gene>
    <name evidence="2" type="ORF">ACM44_03805</name>
</gene>
<dbReference type="GeneID" id="95430682"/>
<reference evidence="2 3" key="1">
    <citation type="journal article" date="2004" name="Int. J. Syst. Evol. Microbiol.">
        <title>Kaistella koreensis gen. nov., sp. nov., a novel member of the Chryseobacterium-Bergeyella-Riemerella branch.</title>
        <authorList>
            <person name="Kim M.K."/>
            <person name="Im W.T."/>
            <person name="Shin Y.K."/>
            <person name="Lim J.H."/>
            <person name="Kim S.H."/>
            <person name="Lee B.C."/>
            <person name="Park M.Y."/>
            <person name="Lee K.Y."/>
            <person name="Lee S.T."/>
        </authorList>
    </citation>
    <scope>NUCLEOTIDE SEQUENCE [LARGE SCALE GENOMIC DNA]</scope>
    <source>
        <strain evidence="2 3">CCUG 49689</strain>
    </source>
</reference>